<evidence type="ECO:0000313" key="3">
    <source>
        <dbReference type="Proteomes" id="UP000530564"/>
    </source>
</evidence>
<feature type="transmembrane region" description="Helical" evidence="1">
    <location>
        <begin position="7"/>
        <end position="29"/>
    </location>
</feature>
<keyword evidence="3" id="KW-1185">Reference proteome</keyword>
<reference evidence="2 3" key="1">
    <citation type="submission" date="2020-08" db="EMBL/GenBank/DDBJ databases">
        <title>Genomic Encyclopedia of Type Strains, Phase IV (KMG-IV): sequencing the most valuable type-strain genomes for metagenomic binning, comparative biology and taxonomic classification.</title>
        <authorList>
            <person name="Goeker M."/>
        </authorList>
    </citation>
    <scope>NUCLEOTIDE SEQUENCE [LARGE SCALE GENOMIC DNA]</scope>
    <source>
        <strain evidence="2 3">DSM 21793</strain>
    </source>
</reference>
<keyword evidence="1" id="KW-1133">Transmembrane helix</keyword>
<organism evidence="2 3">
    <name type="scientific">Phenylobacterium haematophilum</name>
    <dbReference type="NCBI Taxonomy" id="98513"/>
    <lineage>
        <taxon>Bacteria</taxon>
        <taxon>Pseudomonadati</taxon>
        <taxon>Pseudomonadota</taxon>
        <taxon>Alphaproteobacteria</taxon>
        <taxon>Caulobacterales</taxon>
        <taxon>Caulobacteraceae</taxon>
        <taxon>Phenylobacterium</taxon>
    </lineage>
</organism>
<dbReference type="AlphaFoldDB" id="A0A839ZW65"/>
<feature type="transmembrane region" description="Helical" evidence="1">
    <location>
        <begin position="41"/>
        <end position="61"/>
    </location>
</feature>
<keyword evidence="1" id="KW-0812">Transmembrane</keyword>
<name>A0A839ZW65_9CAUL</name>
<accession>A0A839ZW65</accession>
<comment type="caution">
    <text evidence="2">The sequence shown here is derived from an EMBL/GenBank/DDBJ whole genome shotgun (WGS) entry which is preliminary data.</text>
</comment>
<proteinExistence type="predicted"/>
<feature type="transmembrane region" description="Helical" evidence="1">
    <location>
        <begin position="82"/>
        <end position="103"/>
    </location>
</feature>
<protein>
    <submittedName>
        <fullName evidence="2">Uncharacterized protein</fullName>
    </submittedName>
</protein>
<keyword evidence="1" id="KW-0472">Membrane</keyword>
<sequence>MSARTSFLIWWGLPILCAGLGAMAAAYMGEGGMFGSGPGQVGPLMLIGGYILVVGLLAVVFRMRQNLAAFEDRDRFDKPVEAAMVALCLPILAAGIWLFAAGLRADLGPSRTVAGQLEHIDKVGAFGRSFGINLVTTASPLILPCRVERNCGSPVPLLRLQPGAKLELELLNGKVLGLKADGRQLVEPAVQRAWRVGFAAAGLVLLLAYGAAFVIASLRLLLDAGEPEPETPTYWTAP</sequence>
<evidence type="ECO:0000256" key="1">
    <source>
        <dbReference type="SAM" id="Phobius"/>
    </source>
</evidence>
<dbReference type="EMBL" id="JACIDK010000002">
    <property type="protein sequence ID" value="MBB3890536.1"/>
    <property type="molecule type" value="Genomic_DNA"/>
</dbReference>
<gene>
    <name evidence="2" type="ORF">GGQ61_001253</name>
</gene>
<dbReference type="Proteomes" id="UP000530564">
    <property type="component" value="Unassembled WGS sequence"/>
</dbReference>
<feature type="transmembrane region" description="Helical" evidence="1">
    <location>
        <begin position="198"/>
        <end position="222"/>
    </location>
</feature>
<evidence type="ECO:0000313" key="2">
    <source>
        <dbReference type="EMBL" id="MBB3890536.1"/>
    </source>
</evidence>